<reference evidence="3 4" key="1">
    <citation type="submission" date="2019-08" db="EMBL/GenBank/DDBJ databases">
        <title>Draft genome sequences of two oriental melons (Cucumis melo L. var makuwa).</title>
        <authorList>
            <person name="Kwon S.-Y."/>
        </authorList>
    </citation>
    <scope>NUCLEOTIDE SEQUENCE [LARGE SCALE GENOMIC DNA]</scope>
    <source>
        <strain evidence="4">cv. Chang Bougi</strain>
        <strain evidence="3">cv. SW 3</strain>
        <tissue evidence="1">Leaf</tissue>
    </source>
</reference>
<dbReference type="EMBL" id="SSTE01008534">
    <property type="protein sequence ID" value="KAA0055527.1"/>
    <property type="molecule type" value="Genomic_DNA"/>
</dbReference>
<dbReference type="AlphaFoldDB" id="A0A5A7ULT0"/>
<name>A0A5A7ULT0_CUCMM</name>
<organism evidence="1 3">
    <name type="scientific">Cucumis melo var. makuwa</name>
    <name type="common">Oriental melon</name>
    <dbReference type="NCBI Taxonomy" id="1194695"/>
    <lineage>
        <taxon>Eukaryota</taxon>
        <taxon>Viridiplantae</taxon>
        <taxon>Streptophyta</taxon>
        <taxon>Embryophyta</taxon>
        <taxon>Tracheophyta</taxon>
        <taxon>Spermatophyta</taxon>
        <taxon>Magnoliopsida</taxon>
        <taxon>eudicotyledons</taxon>
        <taxon>Gunneridae</taxon>
        <taxon>Pentapetalae</taxon>
        <taxon>rosids</taxon>
        <taxon>fabids</taxon>
        <taxon>Cucurbitales</taxon>
        <taxon>Cucurbitaceae</taxon>
        <taxon>Benincaseae</taxon>
        <taxon>Cucumis</taxon>
    </lineage>
</organism>
<evidence type="ECO:0000313" key="4">
    <source>
        <dbReference type="Proteomes" id="UP000321947"/>
    </source>
</evidence>
<evidence type="ECO:0000313" key="3">
    <source>
        <dbReference type="Proteomes" id="UP000321393"/>
    </source>
</evidence>
<evidence type="ECO:0000313" key="1">
    <source>
        <dbReference type="EMBL" id="KAA0055527.1"/>
    </source>
</evidence>
<accession>A0A5A7ULT0</accession>
<sequence>MKVLSRVDRYRYSKALFVGFTPSFGLRSHNPVLSLKNSALTLMVVSVRDRKEIWRSWEKPQRCHVPRVCKGVDNPVGLSSSVGDNLAGSSQPSATPTPRKCTQSQLLEFERYVATNGQILMMITPCTEKPISPHAISFSQAIGVYVLKTFSVRCLKFVEHQMLNTFKEFQGDCHRHFKKYSNLEEACANPLHLLIERNEDQHYLCDHYMSCAF</sequence>
<gene>
    <name evidence="2" type="ORF">E5676_scaffold282G00230</name>
    <name evidence="1" type="ORF">E6C27_scaffold221G001090</name>
</gene>
<evidence type="ECO:0000313" key="2">
    <source>
        <dbReference type="EMBL" id="TYJ95722.1"/>
    </source>
</evidence>
<protein>
    <submittedName>
        <fullName evidence="1">CACTA en-spm transposon protein</fullName>
    </submittedName>
</protein>
<dbReference type="EMBL" id="SSTD01020087">
    <property type="protein sequence ID" value="TYJ95722.1"/>
    <property type="molecule type" value="Genomic_DNA"/>
</dbReference>
<dbReference type="Proteomes" id="UP000321393">
    <property type="component" value="Unassembled WGS sequence"/>
</dbReference>
<dbReference type="Proteomes" id="UP000321947">
    <property type="component" value="Unassembled WGS sequence"/>
</dbReference>
<proteinExistence type="predicted"/>
<comment type="caution">
    <text evidence="1">The sequence shown here is derived from an EMBL/GenBank/DDBJ whole genome shotgun (WGS) entry which is preliminary data.</text>
</comment>